<organism evidence="3 4">
    <name type="scientific">Hydnum rufescens UP504</name>
    <dbReference type="NCBI Taxonomy" id="1448309"/>
    <lineage>
        <taxon>Eukaryota</taxon>
        <taxon>Fungi</taxon>
        <taxon>Dikarya</taxon>
        <taxon>Basidiomycota</taxon>
        <taxon>Agaricomycotina</taxon>
        <taxon>Agaricomycetes</taxon>
        <taxon>Cantharellales</taxon>
        <taxon>Hydnaceae</taxon>
        <taxon>Hydnum</taxon>
    </lineage>
</organism>
<reference evidence="3" key="1">
    <citation type="journal article" date="2020" name="Nat. Commun.">
        <title>Large-scale genome sequencing of mycorrhizal fungi provides insights into the early evolution of symbiotic traits.</title>
        <authorList>
            <person name="Miyauchi S."/>
            <person name="Kiss E."/>
            <person name="Kuo A."/>
            <person name="Drula E."/>
            <person name="Kohler A."/>
            <person name="Sanchez-Garcia M."/>
            <person name="Morin E."/>
            <person name="Andreopoulos B."/>
            <person name="Barry K.W."/>
            <person name="Bonito G."/>
            <person name="Buee M."/>
            <person name="Carver A."/>
            <person name="Chen C."/>
            <person name="Cichocki N."/>
            <person name="Clum A."/>
            <person name="Culley D."/>
            <person name="Crous P.W."/>
            <person name="Fauchery L."/>
            <person name="Girlanda M."/>
            <person name="Hayes R.D."/>
            <person name="Keri Z."/>
            <person name="LaButti K."/>
            <person name="Lipzen A."/>
            <person name="Lombard V."/>
            <person name="Magnuson J."/>
            <person name="Maillard F."/>
            <person name="Murat C."/>
            <person name="Nolan M."/>
            <person name="Ohm R.A."/>
            <person name="Pangilinan J."/>
            <person name="Pereira M.F."/>
            <person name="Perotto S."/>
            <person name="Peter M."/>
            <person name="Pfister S."/>
            <person name="Riley R."/>
            <person name="Sitrit Y."/>
            <person name="Stielow J.B."/>
            <person name="Szollosi G."/>
            <person name="Zifcakova L."/>
            <person name="Stursova M."/>
            <person name="Spatafora J.W."/>
            <person name="Tedersoo L."/>
            <person name="Vaario L.M."/>
            <person name="Yamada A."/>
            <person name="Yan M."/>
            <person name="Wang P."/>
            <person name="Xu J."/>
            <person name="Bruns T."/>
            <person name="Baldrian P."/>
            <person name="Vilgalys R."/>
            <person name="Dunand C."/>
            <person name="Henrissat B."/>
            <person name="Grigoriev I.V."/>
            <person name="Hibbett D."/>
            <person name="Nagy L.G."/>
            <person name="Martin F.M."/>
        </authorList>
    </citation>
    <scope>NUCLEOTIDE SEQUENCE</scope>
    <source>
        <strain evidence="3">UP504</strain>
    </source>
</reference>
<sequence length="91" mass="10570">MNELAYVFQAWVPLLVWKQTEMPRARKGIIYTIVLSFTHVAWTFLVLYLQMRDKKSSKPSVNQTPLDRSADRKARRGVDEEDGVSDEKVVD</sequence>
<gene>
    <name evidence="3" type="ORF">BS47DRAFT_167208</name>
</gene>
<keyword evidence="2" id="KW-0472">Membrane</keyword>
<accession>A0A9P6B7E7</accession>
<evidence type="ECO:0000313" key="4">
    <source>
        <dbReference type="Proteomes" id="UP000886523"/>
    </source>
</evidence>
<dbReference type="AlphaFoldDB" id="A0A9P6B7E7"/>
<name>A0A9P6B7E7_9AGAM</name>
<dbReference type="EMBL" id="MU128921">
    <property type="protein sequence ID" value="KAF9518900.1"/>
    <property type="molecule type" value="Genomic_DNA"/>
</dbReference>
<feature type="compositionally biased region" description="Basic and acidic residues" evidence="1">
    <location>
        <begin position="68"/>
        <end position="78"/>
    </location>
</feature>
<keyword evidence="2" id="KW-1133">Transmembrane helix</keyword>
<protein>
    <submittedName>
        <fullName evidence="3">Uncharacterized protein</fullName>
    </submittedName>
</protein>
<keyword evidence="4" id="KW-1185">Reference proteome</keyword>
<keyword evidence="2" id="KW-0812">Transmembrane</keyword>
<proteinExistence type="predicted"/>
<comment type="caution">
    <text evidence="3">The sequence shown here is derived from an EMBL/GenBank/DDBJ whole genome shotgun (WGS) entry which is preliminary data.</text>
</comment>
<dbReference type="OrthoDB" id="3639251at2759"/>
<feature type="transmembrane region" description="Helical" evidence="2">
    <location>
        <begin position="29"/>
        <end position="49"/>
    </location>
</feature>
<evidence type="ECO:0000256" key="1">
    <source>
        <dbReference type="SAM" id="MobiDB-lite"/>
    </source>
</evidence>
<evidence type="ECO:0000256" key="2">
    <source>
        <dbReference type="SAM" id="Phobius"/>
    </source>
</evidence>
<feature type="region of interest" description="Disordered" evidence="1">
    <location>
        <begin position="53"/>
        <end position="91"/>
    </location>
</feature>
<dbReference type="Proteomes" id="UP000886523">
    <property type="component" value="Unassembled WGS sequence"/>
</dbReference>
<evidence type="ECO:0000313" key="3">
    <source>
        <dbReference type="EMBL" id="KAF9518900.1"/>
    </source>
</evidence>